<keyword evidence="2" id="KW-0472">Membrane</keyword>
<evidence type="ECO:0000256" key="1">
    <source>
        <dbReference type="SAM" id="MobiDB-lite"/>
    </source>
</evidence>
<evidence type="ECO:0000313" key="4">
    <source>
        <dbReference type="Proteomes" id="UP000265618"/>
    </source>
</evidence>
<protein>
    <submittedName>
        <fullName evidence="3">Uncharacterized protein</fullName>
    </submittedName>
</protein>
<sequence>AFRGIVTTRRYRLVQHISWTLSTLSVLSIMCIGYYDWAWCHSQPDPEGVVYEMGFYTHIWDVAAAYLCVIGIQTLHLAAILLSMLLFKRVSERRVRQTGGVTQQGQGVHKLSLLPFVTLGMGVWYMSNSFDYQEDMYAVVQWSYRVGTALRAGMVALLVYPTQADRGERKERGHSSGGGIGIGNSHLSHSMDETRLDRQEAGLGRGVSCGYEDDGI</sequence>
<comment type="caution">
    <text evidence="3">The sequence shown here is derived from an EMBL/GenBank/DDBJ whole genome shotgun (WGS) entry which is preliminary data.</text>
</comment>
<dbReference type="Proteomes" id="UP000265618">
    <property type="component" value="Unassembled WGS sequence"/>
</dbReference>
<accession>A0A9K3GN13</accession>
<feature type="transmembrane region" description="Helical" evidence="2">
    <location>
        <begin position="63"/>
        <end position="87"/>
    </location>
</feature>
<keyword evidence="4" id="KW-1185">Reference proteome</keyword>
<dbReference type="AlphaFoldDB" id="A0A9K3GN13"/>
<keyword evidence="2" id="KW-0812">Transmembrane</keyword>
<reference evidence="3 4" key="1">
    <citation type="journal article" date="2018" name="PLoS ONE">
        <title>The draft genome of Kipferlia bialata reveals reductive genome evolution in fornicate parasites.</title>
        <authorList>
            <person name="Tanifuji G."/>
            <person name="Takabayashi S."/>
            <person name="Kume K."/>
            <person name="Takagi M."/>
            <person name="Nakayama T."/>
            <person name="Kamikawa R."/>
            <person name="Inagaki Y."/>
            <person name="Hashimoto T."/>
        </authorList>
    </citation>
    <scope>NUCLEOTIDE SEQUENCE [LARGE SCALE GENOMIC DNA]</scope>
    <source>
        <strain evidence="3">NY0173</strain>
    </source>
</reference>
<feature type="region of interest" description="Disordered" evidence="1">
    <location>
        <begin position="167"/>
        <end position="199"/>
    </location>
</feature>
<organism evidence="3 4">
    <name type="scientific">Kipferlia bialata</name>
    <dbReference type="NCBI Taxonomy" id="797122"/>
    <lineage>
        <taxon>Eukaryota</taxon>
        <taxon>Metamonada</taxon>
        <taxon>Carpediemonas-like organisms</taxon>
        <taxon>Kipferlia</taxon>
    </lineage>
</organism>
<proteinExistence type="predicted"/>
<feature type="non-terminal residue" evidence="3">
    <location>
        <position position="1"/>
    </location>
</feature>
<feature type="transmembrane region" description="Helical" evidence="2">
    <location>
        <begin position="108"/>
        <end position="127"/>
    </location>
</feature>
<feature type="transmembrane region" description="Helical" evidence="2">
    <location>
        <begin position="142"/>
        <end position="160"/>
    </location>
</feature>
<gene>
    <name evidence="3" type="ORF">KIPB_011304</name>
</gene>
<feature type="compositionally biased region" description="Basic and acidic residues" evidence="1">
    <location>
        <begin position="189"/>
        <end position="199"/>
    </location>
</feature>
<evidence type="ECO:0000313" key="3">
    <source>
        <dbReference type="EMBL" id="GIQ88947.1"/>
    </source>
</evidence>
<keyword evidence="2" id="KW-1133">Transmembrane helix</keyword>
<evidence type="ECO:0000256" key="2">
    <source>
        <dbReference type="SAM" id="Phobius"/>
    </source>
</evidence>
<feature type="transmembrane region" description="Helical" evidence="2">
    <location>
        <begin position="17"/>
        <end position="35"/>
    </location>
</feature>
<name>A0A9K3GN13_9EUKA</name>
<dbReference type="EMBL" id="BDIP01004546">
    <property type="protein sequence ID" value="GIQ88947.1"/>
    <property type="molecule type" value="Genomic_DNA"/>
</dbReference>